<dbReference type="InterPro" id="IPR036097">
    <property type="entry name" value="HisK_dim/P_sf"/>
</dbReference>
<evidence type="ECO:0000259" key="10">
    <source>
        <dbReference type="PROSITE" id="PS50109"/>
    </source>
</evidence>
<evidence type="ECO:0000256" key="4">
    <source>
        <dbReference type="ARBA" id="ARBA00022553"/>
    </source>
</evidence>
<keyword evidence="6" id="KW-0547">Nucleotide-binding</keyword>
<dbReference type="SUPFAM" id="SSF47384">
    <property type="entry name" value="Homodimeric domain of signal transducing histidine kinase"/>
    <property type="match status" value="1"/>
</dbReference>
<dbReference type="AlphaFoldDB" id="A0A919VJI2"/>
<dbReference type="FunFam" id="1.10.287.130:FF:000001">
    <property type="entry name" value="Two-component sensor histidine kinase"/>
    <property type="match status" value="1"/>
</dbReference>
<protein>
    <recommendedName>
        <fullName evidence="3">histidine kinase</fullName>
        <ecNumber evidence="3">2.7.13.3</ecNumber>
    </recommendedName>
</protein>
<evidence type="ECO:0000256" key="7">
    <source>
        <dbReference type="ARBA" id="ARBA00022777"/>
    </source>
</evidence>
<reference evidence="11" key="1">
    <citation type="submission" date="2021-03" db="EMBL/GenBank/DDBJ databases">
        <title>Whole genome shotgun sequence of Actinoplanes auranticolor NBRC 12245.</title>
        <authorList>
            <person name="Komaki H."/>
            <person name="Tamura T."/>
        </authorList>
    </citation>
    <scope>NUCLEOTIDE SEQUENCE</scope>
    <source>
        <strain evidence="11">NBRC 12245</strain>
    </source>
</reference>
<evidence type="ECO:0000256" key="5">
    <source>
        <dbReference type="ARBA" id="ARBA00022679"/>
    </source>
</evidence>
<dbReference type="GO" id="GO:0005886">
    <property type="term" value="C:plasma membrane"/>
    <property type="evidence" value="ECO:0007669"/>
    <property type="project" value="UniProtKB-SubCell"/>
</dbReference>
<evidence type="ECO:0000256" key="9">
    <source>
        <dbReference type="ARBA" id="ARBA00023012"/>
    </source>
</evidence>
<proteinExistence type="predicted"/>
<dbReference type="Gene3D" id="1.10.287.130">
    <property type="match status" value="1"/>
</dbReference>
<name>A0A919VJI2_9ACTN</name>
<dbReference type="GO" id="GO:0005524">
    <property type="term" value="F:ATP binding"/>
    <property type="evidence" value="ECO:0007669"/>
    <property type="project" value="UniProtKB-KW"/>
</dbReference>
<dbReference type="GO" id="GO:0030295">
    <property type="term" value="F:protein kinase activator activity"/>
    <property type="evidence" value="ECO:0007669"/>
    <property type="project" value="TreeGrafter"/>
</dbReference>
<comment type="catalytic activity">
    <reaction evidence="1">
        <text>ATP + protein L-histidine = ADP + protein N-phospho-L-histidine.</text>
        <dbReference type="EC" id="2.7.13.3"/>
    </reaction>
</comment>
<evidence type="ECO:0000256" key="6">
    <source>
        <dbReference type="ARBA" id="ARBA00022741"/>
    </source>
</evidence>
<dbReference type="EC" id="2.7.13.3" evidence="3"/>
<dbReference type="SMART" id="SM00388">
    <property type="entry name" value="HisKA"/>
    <property type="match status" value="1"/>
</dbReference>
<dbReference type="GO" id="GO:0007234">
    <property type="term" value="P:osmosensory signaling via phosphorelay pathway"/>
    <property type="evidence" value="ECO:0007669"/>
    <property type="project" value="TreeGrafter"/>
</dbReference>
<accession>A0A919VJI2</accession>
<comment type="subcellular location">
    <subcellularLocation>
        <location evidence="2">Cell membrane</location>
    </subcellularLocation>
</comment>
<keyword evidence="12" id="KW-1185">Reference proteome</keyword>
<evidence type="ECO:0000256" key="2">
    <source>
        <dbReference type="ARBA" id="ARBA00004236"/>
    </source>
</evidence>
<dbReference type="InterPro" id="IPR050351">
    <property type="entry name" value="BphY/WalK/GraS-like"/>
</dbReference>
<keyword evidence="4" id="KW-0597">Phosphoprotein</keyword>
<dbReference type="EMBL" id="BOQL01000025">
    <property type="protein sequence ID" value="GIM68343.1"/>
    <property type="molecule type" value="Genomic_DNA"/>
</dbReference>
<dbReference type="InterPro" id="IPR005467">
    <property type="entry name" value="His_kinase_dom"/>
</dbReference>
<sequence>MSPVPAPAPPTLSGGALQPRFLTVISHELRTPLTTIASFTESLDTDDLAPAERSMALAAVRRNTDRMLTLVEDLMLVTRLQTGDLELRPARVDPGALIREAAELLASREPYTAATVRAGEGPALSADAALLRDLFYAVVGTVASGAADRSATVSAEAGAEGWTVYVTARQAEQLTDEHLMAGMLATPEPPHRRRSTAVWMLLAEAIAARHGGWVRLTFAPETGAGAEIGLPLTIPSD</sequence>
<dbReference type="CDD" id="cd00082">
    <property type="entry name" value="HisKA"/>
    <property type="match status" value="1"/>
</dbReference>
<dbReference type="PANTHER" id="PTHR42878">
    <property type="entry name" value="TWO-COMPONENT HISTIDINE KINASE"/>
    <property type="match status" value="1"/>
</dbReference>
<dbReference type="Pfam" id="PF00512">
    <property type="entry name" value="HisKA"/>
    <property type="match status" value="1"/>
</dbReference>
<dbReference type="Proteomes" id="UP000681340">
    <property type="component" value="Unassembled WGS sequence"/>
</dbReference>
<evidence type="ECO:0000256" key="8">
    <source>
        <dbReference type="ARBA" id="ARBA00022840"/>
    </source>
</evidence>
<dbReference type="GO" id="GO:0000155">
    <property type="term" value="F:phosphorelay sensor kinase activity"/>
    <property type="evidence" value="ECO:0007669"/>
    <property type="project" value="InterPro"/>
</dbReference>
<organism evidence="11 12">
    <name type="scientific">Actinoplanes auranticolor</name>
    <dbReference type="NCBI Taxonomy" id="47988"/>
    <lineage>
        <taxon>Bacteria</taxon>
        <taxon>Bacillati</taxon>
        <taxon>Actinomycetota</taxon>
        <taxon>Actinomycetes</taxon>
        <taxon>Micromonosporales</taxon>
        <taxon>Micromonosporaceae</taxon>
        <taxon>Actinoplanes</taxon>
    </lineage>
</organism>
<evidence type="ECO:0000313" key="11">
    <source>
        <dbReference type="EMBL" id="GIM68343.1"/>
    </source>
</evidence>
<dbReference type="PROSITE" id="PS50109">
    <property type="entry name" value="HIS_KIN"/>
    <property type="match status" value="1"/>
</dbReference>
<dbReference type="RefSeq" id="WP_212989117.1">
    <property type="nucleotide sequence ID" value="NZ_BAABEA010000017.1"/>
</dbReference>
<dbReference type="InterPro" id="IPR003661">
    <property type="entry name" value="HisK_dim/P_dom"/>
</dbReference>
<evidence type="ECO:0000313" key="12">
    <source>
        <dbReference type="Proteomes" id="UP000681340"/>
    </source>
</evidence>
<keyword evidence="5" id="KW-0808">Transferase</keyword>
<gene>
    <name evidence="11" type="ORF">Aau02nite_31190</name>
</gene>
<feature type="domain" description="Histidine kinase" evidence="10">
    <location>
        <begin position="24"/>
        <end position="234"/>
    </location>
</feature>
<comment type="caution">
    <text evidence="11">The sequence shown here is derived from an EMBL/GenBank/DDBJ whole genome shotgun (WGS) entry which is preliminary data.</text>
</comment>
<dbReference type="PANTHER" id="PTHR42878:SF7">
    <property type="entry name" value="SENSOR HISTIDINE KINASE GLRK"/>
    <property type="match status" value="1"/>
</dbReference>
<dbReference type="GO" id="GO:0000156">
    <property type="term" value="F:phosphorelay response regulator activity"/>
    <property type="evidence" value="ECO:0007669"/>
    <property type="project" value="TreeGrafter"/>
</dbReference>
<keyword evidence="9" id="KW-0902">Two-component regulatory system</keyword>
<keyword evidence="8" id="KW-0067">ATP-binding</keyword>
<keyword evidence="7" id="KW-0418">Kinase</keyword>
<evidence type="ECO:0000256" key="1">
    <source>
        <dbReference type="ARBA" id="ARBA00000085"/>
    </source>
</evidence>
<evidence type="ECO:0000256" key="3">
    <source>
        <dbReference type="ARBA" id="ARBA00012438"/>
    </source>
</evidence>